<comment type="caution">
    <text evidence="2">The sequence shown here is derived from an EMBL/GenBank/DDBJ whole genome shotgun (WGS) entry which is preliminary data.</text>
</comment>
<evidence type="ECO:0000313" key="2">
    <source>
        <dbReference type="EMBL" id="CAA2955677.1"/>
    </source>
</evidence>
<evidence type="ECO:0000313" key="3">
    <source>
        <dbReference type="Proteomes" id="UP000594638"/>
    </source>
</evidence>
<feature type="compositionally biased region" description="Basic residues" evidence="1">
    <location>
        <begin position="1"/>
        <end position="10"/>
    </location>
</feature>
<gene>
    <name evidence="2" type="ORF">OLEA9_A028819</name>
</gene>
<dbReference type="AlphaFoldDB" id="A0A8S0PP72"/>
<proteinExistence type="predicted"/>
<dbReference type="Gramene" id="OE9A028819T1">
    <property type="protein sequence ID" value="OE9A028819C1"/>
    <property type="gene ID" value="OE9A028819"/>
</dbReference>
<reference evidence="2 3" key="1">
    <citation type="submission" date="2019-12" db="EMBL/GenBank/DDBJ databases">
        <authorList>
            <person name="Alioto T."/>
            <person name="Alioto T."/>
            <person name="Gomez Garrido J."/>
        </authorList>
    </citation>
    <scope>NUCLEOTIDE SEQUENCE [LARGE SCALE GENOMIC DNA]</scope>
</reference>
<organism evidence="2 3">
    <name type="scientific">Olea europaea subsp. europaea</name>
    <dbReference type="NCBI Taxonomy" id="158383"/>
    <lineage>
        <taxon>Eukaryota</taxon>
        <taxon>Viridiplantae</taxon>
        <taxon>Streptophyta</taxon>
        <taxon>Embryophyta</taxon>
        <taxon>Tracheophyta</taxon>
        <taxon>Spermatophyta</taxon>
        <taxon>Magnoliopsida</taxon>
        <taxon>eudicotyledons</taxon>
        <taxon>Gunneridae</taxon>
        <taxon>Pentapetalae</taxon>
        <taxon>asterids</taxon>
        <taxon>lamiids</taxon>
        <taxon>Lamiales</taxon>
        <taxon>Oleaceae</taxon>
        <taxon>Oleeae</taxon>
        <taxon>Olea</taxon>
    </lineage>
</organism>
<feature type="compositionally biased region" description="Polar residues" evidence="1">
    <location>
        <begin position="13"/>
        <end position="24"/>
    </location>
</feature>
<accession>A0A8S0PP72</accession>
<sequence length="107" mass="11526">MSVGVKKHAAKGQATTEDNITPSNEAIMPNNERLTNRHKHVIQTSDGSLSNVAMQLTLVDMNVKKFVSNPSFPTCANDGNDTVPGEPIDDINYTEEQLHGRGSYAGG</sequence>
<evidence type="ECO:0000256" key="1">
    <source>
        <dbReference type="SAM" id="MobiDB-lite"/>
    </source>
</evidence>
<dbReference type="EMBL" id="CACTIH010000158">
    <property type="protein sequence ID" value="CAA2955677.1"/>
    <property type="molecule type" value="Genomic_DNA"/>
</dbReference>
<feature type="region of interest" description="Disordered" evidence="1">
    <location>
        <begin position="1"/>
        <end position="33"/>
    </location>
</feature>
<name>A0A8S0PP72_OLEEU</name>
<dbReference type="Proteomes" id="UP000594638">
    <property type="component" value="Unassembled WGS sequence"/>
</dbReference>
<keyword evidence="3" id="KW-1185">Reference proteome</keyword>
<protein>
    <submittedName>
        <fullName evidence="2">Uncharacterized protein</fullName>
    </submittedName>
</protein>